<reference evidence="4" key="1">
    <citation type="journal article" date="2020" name="Cell">
        <title>Large-Scale Comparative Analyses of Tick Genomes Elucidate Their Genetic Diversity and Vector Capacities.</title>
        <authorList>
            <consortium name="Tick Genome and Microbiome Consortium (TIGMIC)"/>
            <person name="Jia N."/>
            <person name="Wang J."/>
            <person name="Shi W."/>
            <person name="Du L."/>
            <person name="Sun Y."/>
            <person name="Zhan W."/>
            <person name="Jiang J.F."/>
            <person name="Wang Q."/>
            <person name="Zhang B."/>
            <person name="Ji P."/>
            <person name="Bell-Sakyi L."/>
            <person name="Cui X.M."/>
            <person name="Yuan T.T."/>
            <person name="Jiang B.G."/>
            <person name="Yang W.F."/>
            <person name="Lam T.T."/>
            <person name="Chang Q.C."/>
            <person name="Ding S.J."/>
            <person name="Wang X.J."/>
            <person name="Zhu J.G."/>
            <person name="Ruan X.D."/>
            <person name="Zhao L."/>
            <person name="Wei J.T."/>
            <person name="Ye R.Z."/>
            <person name="Que T.C."/>
            <person name="Du C.H."/>
            <person name="Zhou Y.H."/>
            <person name="Cheng J.X."/>
            <person name="Dai P.F."/>
            <person name="Guo W.B."/>
            <person name="Han X.H."/>
            <person name="Huang E.J."/>
            <person name="Li L.F."/>
            <person name="Wei W."/>
            <person name="Gao Y.C."/>
            <person name="Liu J.Z."/>
            <person name="Shao H.Z."/>
            <person name="Wang X."/>
            <person name="Wang C.C."/>
            <person name="Yang T.C."/>
            <person name="Huo Q.B."/>
            <person name="Li W."/>
            <person name="Chen H.Y."/>
            <person name="Chen S.E."/>
            <person name="Zhou L.G."/>
            <person name="Ni X.B."/>
            <person name="Tian J.H."/>
            <person name="Sheng Y."/>
            <person name="Liu T."/>
            <person name="Pan Y.S."/>
            <person name="Xia L.Y."/>
            <person name="Li J."/>
            <person name="Zhao F."/>
            <person name="Cao W.C."/>
        </authorList>
    </citation>
    <scope>NUCLEOTIDE SEQUENCE</scope>
    <source>
        <strain evidence="4">Rsan-2018</strain>
    </source>
</reference>
<dbReference type="PANTHER" id="PTHR22639:SF3">
    <property type="entry name" value="ZINC FINGER CCHC DOMAIN-CONTAINING PROTEIN 3"/>
    <property type="match status" value="1"/>
</dbReference>
<dbReference type="Proteomes" id="UP000821837">
    <property type="component" value="Unassembled WGS sequence"/>
</dbReference>
<feature type="compositionally biased region" description="Polar residues" evidence="2">
    <location>
        <begin position="363"/>
        <end position="393"/>
    </location>
</feature>
<dbReference type="SMART" id="SM00343">
    <property type="entry name" value="ZnF_C2HC"/>
    <property type="match status" value="2"/>
</dbReference>
<comment type="caution">
    <text evidence="4">The sequence shown here is derived from an EMBL/GenBank/DDBJ whole genome shotgun (WGS) entry which is preliminary data.</text>
</comment>
<dbReference type="GO" id="GO:0003690">
    <property type="term" value="F:double-stranded DNA binding"/>
    <property type="evidence" value="ECO:0007669"/>
    <property type="project" value="InterPro"/>
</dbReference>
<dbReference type="Pfam" id="PF00098">
    <property type="entry name" value="zf-CCHC"/>
    <property type="match status" value="1"/>
</dbReference>
<dbReference type="Gene3D" id="4.10.60.10">
    <property type="entry name" value="Zinc finger, CCHC-type"/>
    <property type="match status" value="1"/>
</dbReference>
<keyword evidence="5" id="KW-1185">Reference proteome</keyword>
<proteinExistence type="predicted"/>
<evidence type="ECO:0000256" key="1">
    <source>
        <dbReference type="PROSITE-ProRule" id="PRU00047"/>
    </source>
</evidence>
<organism evidence="4 5">
    <name type="scientific">Rhipicephalus sanguineus</name>
    <name type="common">Brown dog tick</name>
    <name type="synonym">Ixodes sanguineus</name>
    <dbReference type="NCBI Taxonomy" id="34632"/>
    <lineage>
        <taxon>Eukaryota</taxon>
        <taxon>Metazoa</taxon>
        <taxon>Ecdysozoa</taxon>
        <taxon>Arthropoda</taxon>
        <taxon>Chelicerata</taxon>
        <taxon>Arachnida</taxon>
        <taxon>Acari</taxon>
        <taxon>Parasitiformes</taxon>
        <taxon>Ixodida</taxon>
        <taxon>Ixodoidea</taxon>
        <taxon>Ixodidae</taxon>
        <taxon>Rhipicephalinae</taxon>
        <taxon>Rhipicephalus</taxon>
        <taxon>Rhipicephalus</taxon>
    </lineage>
</organism>
<keyword evidence="1" id="KW-0863">Zinc-finger</keyword>
<keyword evidence="1" id="KW-0862">Zinc</keyword>
<evidence type="ECO:0000313" key="4">
    <source>
        <dbReference type="EMBL" id="KAH7943154.1"/>
    </source>
</evidence>
<sequence length="453" mass="47081">MEPKLEHHDSHFQSVAATLVATPIERPIVVGPWILPPAVSRLSSRPSARAPQPPPPKAHSFTFSAPEGSTVDDVIDALEVVTGPAGIKSLQHMGGVKFGAAAANVHAATKLKSRGAILLNGVSIPLVSVGPEIVHVTVFRVPLWVGDAALATALSAYVQGYNVMCDYRGVQKVCSKCRNAGHIAKDCSTPRCARCNVFGHATEGCTEPCRECSGSHATADCIRPKSFAAAAAAAADEQEGNDLTPPAPAPQEEFPALETESDTDTPGTESHAESQDAGDLPPPSEKVSSTPGAPAETSDSSPDAYEDHSASKAEAPVSVPTRDHESCSSDTGGTTSSSEAPRTSMGRGTRATGRAEAPITCPDKTTTMIMPPTATSTRASKYSAQTRKLSLSNPLHKITGSAAVMSDGASAMEIERQATKRAHPPTTDSEGSTDSRKPQKLANALTTSEHLSS</sequence>
<dbReference type="EMBL" id="JABSTV010001253">
    <property type="protein sequence ID" value="KAH7943154.1"/>
    <property type="molecule type" value="Genomic_DNA"/>
</dbReference>
<protein>
    <recommendedName>
        <fullName evidence="3">CCHC-type domain-containing protein</fullName>
    </recommendedName>
</protein>
<keyword evidence="1" id="KW-0479">Metal-binding</keyword>
<dbReference type="GO" id="GO:0008270">
    <property type="term" value="F:zinc ion binding"/>
    <property type="evidence" value="ECO:0007669"/>
    <property type="project" value="UniProtKB-KW"/>
</dbReference>
<evidence type="ECO:0000259" key="3">
    <source>
        <dbReference type="PROSITE" id="PS50158"/>
    </source>
</evidence>
<evidence type="ECO:0000313" key="5">
    <source>
        <dbReference type="Proteomes" id="UP000821837"/>
    </source>
</evidence>
<dbReference type="InterPro" id="IPR001878">
    <property type="entry name" value="Znf_CCHC"/>
</dbReference>
<dbReference type="VEuPathDB" id="VectorBase:RSAN_042715"/>
<evidence type="ECO:0000256" key="2">
    <source>
        <dbReference type="SAM" id="MobiDB-lite"/>
    </source>
</evidence>
<accession>A0A9D4PHY7</accession>
<dbReference type="InterPro" id="IPR042509">
    <property type="entry name" value="ZCCHC3"/>
</dbReference>
<dbReference type="GO" id="GO:0003723">
    <property type="term" value="F:RNA binding"/>
    <property type="evidence" value="ECO:0007669"/>
    <property type="project" value="InterPro"/>
</dbReference>
<feature type="region of interest" description="Disordered" evidence="2">
    <location>
        <begin position="43"/>
        <end position="62"/>
    </location>
</feature>
<dbReference type="SUPFAM" id="SSF57756">
    <property type="entry name" value="Retrovirus zinc finger-like domains"/>
    <property type="match status" value="1"/>
</dbReference>
<dbReference type="GO" id="GO:0002218">
    <property type="term" value="P:activation of innate immune response"/>
    <property type="evidence" value="ECO:0007669"/>
    <property type="project" value="InterPro"/>
</dbReference>
<dbReference type="InterPro" id="IPR036875">
    <property type="entry name" value="Znf_CCHC_sf"/>
</dbReference>
<feature type="compositionally biased region" description="Polar residues" evidence="2">
    <location>
        <begin position="444"/>
        <end position="453"/>
    </location>
</feature>
<dbReference type="AlphaFoldDB" id="A0A9D4PHY7"/>
<dbReference type="PANTHER" id="PTHR22639">
    <property type="entry name" value="GAG-RELATED PROTEIN"/>
    <property type="match status" value="1"/>
</dbReference>
<feature type="compositionally biased region" description="Low complexity" evidence="2">
    <location>
        <begin position="328"/>
        <end position="338"/>
    </location>
</feature>
<reference evidence="4" key="2">
    <citation type="submission" date="2021-09" db="EMBL/GenBank/DDBJ databases">
        <authorList>
            <person name="Jia N."/>
            <person name="Wang J."/>
            <person name="Shi W."/>
            <person name="Du L."/>
            <person name="Sun Y."/>
            <person name="Zhan W."/>
            <person name="Jiang J."/>
            <person name="Wang Q."/>
            <person name="Zhang B."/>
            <person name="Ji P."/>
            <person name="Sakyi L.B."/>
            <person name="Cui X."/>
            <person name="Yuan T."/>
            <person name="Jiang B."/>
            <person name="Yang W."/>
            <person name="Lam T.T.-Y."/>
            <person name="Chang Q."/>
            <person name="Ding S."/>
            <person name="Wang X."/>
            <person name="Zhu J."/>
            <person name="Ruan X."/>
            <person name="Zhao L."/>
            <person name="Wei J."/>
            <person name="Que T."/>
            <person name="Du C."/>
            <person name="Cheng J."/>
            <person name="Dai P."/>
            <person name="Han X."/>
            <person name="Huang E."/>
            <person name="Gao Y."/>
            <person name="Liu J."/>
            <person name="Shao H."/>
            <person name="Ye R."/>
            <person name="Li L."/>
            <person name="Wei W."/>
            <person name="Wang X."/>
            <person name="Wang C."/>
            <person name="Huo Q."/>
            <person name="Li W."/>
            <person name="Guo W."/>
            <person name="Chen H."/>
            <person name="Chen S."/>
            <person name="Zhou L."/>
            <person name="Zhou L."/>
            <person name="Ni X."/>
            <person name="Tian J."/>
            <person name="Zhou Y."/>
            <person name="Sheng Y."/>
            <person name="Liu T."/>
            <person name="Pan Y."/>
            <person name="Xia L."/>
            <person name="Li J."/>
            <person name="Zhao F."/>
            <person name="Cao W."/>
        </authorList>
    </citation>
    <scope>NUCLEOTIDE SEQUENCE</scope>
    <source>
        <strain evidence="4">Rsan-2018</strain>
        <tissue evidence="4">Larvae</tissue>
    </source>
</reference>
<name>A0A9D4PHY7_RHISA</name>
<gene>
    <name evidence="4" type="ORF">HPB52_005881</name>
</gene>
<dbReference type="VEuPathDB" id="VectorBase:RSAN_028171"/>
<feature type="region of interest" description="Disordered" evidence="2">
    <location>
        <begin position="232"/>
        <end position="453"/>
    </location>
</feature>
<feature type="domain" description="CCHC-type" evidence="3">
    <location>
        <begin position="174"/>
        <end position="187"/>
    </location>
</feature>
<feature type="compositionally biased region" description="Polar residues" evidence="2">
    <location>
        <begin position="286"/>
        <end position="301"/>
    </location>
</feature>
<dbReference type="PROSITE" id="PS50158">
    <property type="entry name" value="ZF_CCHC"/>
    <property type="match status" value="1"/>
</dbReference>